<reference evidence="2" key="1">
    <citation type="journal article" date="2022" name="Mol. Ecol. Resour.">
        <title>The genomes of chicory, endive, great burdock and yacon provide insights into Asteraceae palaeo-polyploidization history and plant inulin production.</title>
        <authorList>
            <person name="Fan W."/>
            <person name="Wang S."/>
            <person name="Wang H."/>
            <person name="Wang A."/>
            <person name="Jiang F."/>
            <person name="Liu H."/>
            <person name="Zhao H."/>
            <person name="Xu D."/>
            <person name="Zhang Y."/>
        </authorList>
    </citation>
    <scope>NUCLEOTIDE SEQUENCE [LARGE SCALE GENOMIC DNA]</scope>
    <source>
        <strain evidence="2">cv. Yunnan</strain>
    </source>
</reference>
<comment type="caution">
    <text evidence="1">The sequence shown here is derived from an EMBL/GenBank/DDBJ whole genome shotgun (WGS) entry which is preliminary data.</text>
</comment>
<organism evidence="1 2">
    <name type="scientific">Smallanthus sonchifolius</name>
    <dbReference type="NCBI Taxonomy" id="185202"/>
    <lineage>
        <taxon>Eukaryota</taxon>
        <taxon>Viridiplantae</taxon>
        <taxon>Streptophyta</taxon>
        <taxon>Embryophyta</taxon>
        <taxon>Tracheophyta</taxon>
        <taxon>Spermatophyta</taxon>
        <taxon>Magnoliopsida</taxon>
        <taxon>eudicotyledons</taxon>
        <taxon>Gunneridae</taxon>
        <taxon>Pentapetalae</taxon>
        <taxon>asterids</taxon>
        <taxon>campanulids</taxon>
        <taxon>Asterales</taxon>
        <taxon>Asteraceae</taxon>
        <taxon>Asteroideae</taxon>
        <taxon>Heliantheae alliance</taxon>
        <taxon>Millerieae</taxon>
        <taxon>Smallanthus</taxon>
    </lineage>
</organism>
<accession>A0ACB9FWE6</accession>
<evidence type="ECO:0000313" key="1">
    <source>
        <dbReference type="EMBL" id="KAI3775165.1"/>
    </source>
</evidence>
<proteinExistence type="predicted"/>
<name>A0ACB9FWE6_9ASTR</name>
<dbReference type="EMBL" id="CM042033">
    <property type="protein sequence ID" value="KAI3775165.1"/>
    <property type="molecule type" value="Genomic_DNA"/>
</dbReference>
<dbReference type="Proteomes" id="UP001056120">
    <property type="component" value="Linkage Group LG16"/>
</dbReference>
<keyword evidence="2" id="KW-1185">Reference proteome</keyword>
<protein>
    <submittedName>
        <fullName evidence="1">Uncharacterized protein</fullName>
    </submittedName>
</protein>
<reference evidence="1 2" key="2">
    <citation type="journal article" date="2022" name="Mol. Ecol. Resour.">
        <title>The genomes of chicory, endive, great burdock and yacon provide insights into Asteraceae paleo-polyploidization history and plant inulin production.</title>
        <authorList>
            <person name="Fan W."/>
            <person name="Wang S."/>
            <person name="Wang H."/>
            <person name="Wang A."/>
            <person name="Jiang F."/>
            <person name="Liu H."/>
            <person name="Zhao H."/>
            <person name="Xu D."/>
            <person name="Zhang Y."/>
        </authorList>
    </citation>
    <scope>NUCLEOTIDE SEQUENCE [LARGE SCALE GENOMIC DNA]</scope>
    <source>
        <strain evidence="2">cv. Yunnan</strain>
        <tissue evidence="1">Leaves</tissue>
    </source>
</reference>
<sequence>MGKSREGRSIDYLLKSIYFKLSIASDFLADYFNRFCFRIKAQVLRIRAKMVFSLIIICGCFEYAFPFLMIVVILVAVYKLYVAMKYETVEAAEKAFKEMDGVTISEQQSVEKKKGFPDWINLMKSINEERSLG</sequence>
<gene>
    <name evidence="1" type="ORF">L1987_49734</name>
</gene>
<evidence type="ECO:0000313" key="2">
    <source>
        <dbReference type="Proteomes" id="UP001056120"/>
    </source>
</evidence>